<evidence type="ECO:0000313" key="2">
    <source>
        <dbReference type="Proteomes" id="UP000807504"/>
    </source>
</evidence>
<keyword evidence="2" id="KW-1185">Reference proteome</keyword>
<reference evidence="1" key="1">
    <citation type="journal article" date="2020" name="bioRxiv">
        <title>Chromosome-level reference genome of the European wasp spider Argiope bruennichi: a resource for studies on range expansion and evolutionary adaptation.</title>
        <authorList>
            <person name="Sheffer M.M."/>
            <person name="Hoppe A."/>
            <person name="Krehenwinkel H."/>
            <person name="Uhl G."/>
            <person name="Kuss A.W."/>
            <person name="Jensen L."/>
            <person name="Jensen C."/>
            <person name="Gillespie R.G."/>
            <person name="Hoff K.J."/>
            <person name="Prost S."/>
        </authorList>
    </citation>
    <scope>NUCLEOTIDE SEQUENCE</scope>
</reference>
<reference evidence="1" key="2">
    <citation type="submission" date="2020-06" db="EMBL/GenBank/DDBJ databases">
        <authorList>
            <person name="Sheffer M."/>
        </authorList>
    </citation>
    <scope>NUCLEOTIDE SEQUENCE</scope>
</reference>
<dbReference type="EMBL" id="JABXBU010000002">
    <property type="protein sequence ID" value="KAF8793927.1"/>
    <property type="molecule type" value="Genomic_DNA"/>
</dbReference>
<dbReference type="Proteomes" id="UP000807504">
    <property type="component" value="Unassembled WGS sequence"/>
</dbReference>
<name>A0A8T0FS05_ARGBR</name>
<protein>
    <submittedName>
        <fullName evidence="1">Uncharacterized protein</fullName>
    </submittedName>
</protein>
<proteinExistence type="predicted"/>
<accession>A0A8T0FS05</accession>
<sequence length="588" mass="67200">MTLSGTQEDNRDVMLKDTQGDAVTSNLNEVFPPLENIQTSNLRFHDRIITRSQIRKKNIDIFQLQSGSNSTPNGINGNFNGPAENSSPPKVCSTSDCMNGVLTTNSNSHFIVESRTGHILVENPSNKIYIKPNNKNAFIELSIENGSVYQYSGRKRVRDEVCRFSSTDNLMLDCRLVNEYFVEIESRSNTCLPVKVAVLKKGCNNEQKEIDNYFVIKRKENIPSYNDYGAFENHILGNNRDDDCRFKQNEESFAKNSEGIHEVISFNAPEQYSANYSSPTSCFPFTREMTVKNEQKSQSEMHPSEFISNDYPYLKSFPPDSFTKIESEPLQSFNKYSFENIQTKGQDLQSNTAKWNPSVDIIASDPITQILTDFSSKQFNNDQQITNPLLDRQEKTEHVNLDHNYTIKSSQNLQFDLNNCSQTIQYDTNENKEYTELRSRSLPLSTTSCPEIGMYDSQPSIADIEKFQQLAANSEASDIRKLNDILSNRMISNEPLKNNTDLNSSENKYANSANNEGGYVDSQFPTCSTSDPYSILSDLEGIHLDDIFIIRDDNQNWYQERKLIMNEENYNNMFASVPFRIKTEKPDF</sequence>
<gene>
    <name evidence="1" type="ORF">HNY73_001956</name>
</gene>
<evidence type="ECO:0000313" key="1">
    <source>
        <dbReference type="EMBL" id="KAF8793927.1"/>
    </source>
</evidence>
<organism evidence="1 2">
    <name type="scientific">Argiope bruennichi</name>
    <name type="common">Wasp spider</name>
    <name type="synonym">Aranea bruennichi</name>
    <dbReference type="NCBI Taxonomy" id="94029"/>
    <lineage>
        <taxon>Eukaryota</taxon>
        <taxon>Metazoa</taxon>
        <taxon>Ecdysozoa</taxon>
        <taxon>Arthropoda</taxon>
        <taxon>Chelicerata</taxon>
        <taxon>Arachnida</taxon>
        <taxon>Araneae</taxon>
        <taxon>Araneomorphae</taxon>
        <taxon>Entelegynae</taxon>
        <taxon>Araneoidea</taxon>
        <taxon>Araneidae</taxon>
        <taxon>Argiope</taxon>
    </lineage>
</organism>
<dbReference type="AlphaFoldDB" id="A0A8T0FS05"/>
<comment type="caution">
    <text evidence="1">The sequence shown here is derived from an EMBL/GenBank/DDBJ whole genome shotgun (WGS) entry which is preliminary data.</text>
</comment>